<feature type="region of interest" description="Disordered" evidence="8">
    <location>
        <begin position="220"/>
        <end position="244"/>
    </location>
</feature>
<evidence type="ECO:0000259" key="10">
    <source>
        <dbReference type="Pfam" id="PF18967"/>
    </source>
</evidence>
<evidence type="ECO:0000256" key="8">
    <source>
        <dbReference type="SAM" id="MobiDB-lite"/>
    </source>
</evidence>
<comment type="caution">
    <text evidence="11">The sequence shown here is derived from an EMBL/GenBank/DDBJ whole genome shotgun (WGS) entry which is preliminary data.</text>
</comment>
<keyword evidence="6" id="KW-0051">Antiviral defense</keyword>
<evidence type="ECO:0000256" key="2">
    <source>
        <dbReference type="ARBA" id="ARBA00022475"/>
    </source>
</evidence>
<feature type="transmembrane region" description="Helical" evidence="9">
    <location>
        <begin position="189"/>
        <end position="209"/>
    </location>
</feature>
<evidence type="ECO:0000313" key="12">
    <source>
        <dbReference type="Proteomes" id="UP000576393"/>
    </source>
</evidence>
<evidence type="ECO:0000256" key="1">
    <source>
        <dbReference type="ARBA" id="ARBA00004236"/>
    </source>
</evidence>
<organism evidence="11 12">
    <name type="scientific">Streptosporangium sandarakinum</name>
    <dbReference type="NCBI Taxonomy" id="1260955"/>
    <lineage>
        <taxon>Bacteria</taxon>
        <taxon>Bacillati</taxon>
        <taxon>Actinomycetota</taxon>
        <taxon>Actinomycetes</taxon>
        <taxon>Streptosporangiales</taxon>
        <taxon>Streptosporangiaceae</taxon>
        <taxon>Streptosporangium</taxon>
    </lineage>
</organism>
<feature type="transmembrane region" description="Helical" evidence="9">
    <location>
        <begin position="60"/>
        <end position="80"/>
    </location>
</feature>
<reference evidence="11 12" key="1">
    <citation type="submission" date="2020-07" db="EMBL/GenBank/DDBJ databases">
        <title>Sequencing the genomes of 1000 actinobacteria strains.</title>
        <authorList>
            <person name="Klenk H.-P."/>
        </authorList>
    </citation>
    <scope>NUCLEOTIDE SEQUENCE [LARGE SCALE GENOMIC DNA]</scope>
    <source>
        <strain evidence="11 12">DSM 45763</strain>
    </source>
</reference>
<keyword evidence="2" id="KW-1003">Cell membrane</keyword>
<evidence type="ECO:0000256" key="4">
    <source>
        <dbReference type="ARBA" id="ARBA00022741"/>
    </source>
</evidence>
<gene>
    <name evidence="11" type="ORF">HDA43_004067</name>
</gene>
<dbReference type="EMBL" id="JACCCO010000002">
    <property type="protein sequence ID" value="NYF41866.1"/>
    <property type="molecule type" value="Genomic_DNA"/>
</dbReference>
<sequence>MVRKAPDQAFAYLTGLLAEARDRSGRADRRAAALAGTALIGGLTAARLTPRDLPAEVSWLWWAGLFLCAMAIVTLAAALWPYSARLAARAVERRRFYSARVSAPRPSSDGAFPAGAFRAGPRAAGPADDSRAGAFSESALAELRARTAGRDAGRDGARDATVQVDRLVRRAGRLGAVADVKQRYVHRGLVLLLLAASCCLVSAVAGELMTSWDLSGRPMAPPPVRQAEPPPWRCDPVDGCGRPL</sequence>
<dbReference type="RefSeq" id="WP_179823976.1">
    <property type="nucleotide sequence ID" value="NZ_CP192034.1"/>
</dbReference>
<evidence type="ECO:0000256" key="5">
    <source>
        <dbReference type="ARBA" id="ARBA00022989"/>
    </source>
</evidence>
<keyword evidence="3 9" id="KW-0812">Transmembrane</keyword>
<dbReference type="Pfam" id="PF18967">
    <property type="entry name" value="PycTM"/>
    <property type="match status" value="1"/>
</dbReference>
<keyword evidence="7 9" id="KW-0472">Membrane</keyword>
<proteinExistence type="predicted"/>
<dbReference type="AlphaFoldDB" id="A0A852V1H8"/>
<evidence type="ECO:0000256" key="9">
    <source>
        <dbReference type="SAM" id="Phobius"/>
    </source>
</evidence>
<evidence type="ECO:0000256" key="7">
    <source>
        <dbReference type="ARBA" id="ARBA00023136"/>
    </source>
</evidence>
<evidence type="ECO:0000256" key="6">
    <source>
        <dbReference type="ARBA" id="ARBA00023118"/>
    </source>
</evidence>
<evidence type="ECO:0000313" key="11">
    <source>
        <dbReference type="EMBL" id="NYF41866.1"/>
    </source>
</evidence>
<keyword evidence="4" id="KW-0547">Nucleotide-binding</keyword>
<accession>A0A852V1H8</accession>
<protein>
    <recommendedName>
        <fullName evidence="10">Pycsar effector protein domain-containing protein</fullName>
    </recommendedName>
</protein>
<dbReference type="Proteomes" id="UP000576393">
    <property type="component" value="Unassembled WGS sequence"/>
</dbReference>
<name>A0A852V1H8_9ACTN</name>
<feature type="compositionally biased region" description="Pro residues" evidence="8">
    <location>
        <begin position="220"/>
        <end position="233"/>
    </location>
</feature>
<feature type="transmembrane region" description="Helical" evidence="9">
    <location>
        <begin position="31"/>
        <end position="48"/>
    </location>
</feature>
<evidence type="ECO:0000256" key="3">
    <source>
        <dbReference type="ARBA" id="ARBA00022692"/>
    </source>
</evidence>
<comment type="subcellular location">
    <subcellularLocation>
        <location evidence="1">Cell membrane</location>
    </subcellularLocation>
</comment>
<dbReference type="InterPro" id="IPR043760">
    <property type="entry name" value="PycTM_dom"/>
</dbReference>
<keyword evidence="12" id="KW-1185">Reference proteome</keyword>
<feature type="domain" description="Pycsar effector protein" evidence="10">
    <location>
        <begin position="13"/>
        <end position="203"/>
    </location>
</feature>
<keyword evidence="5 9" id="KW-1133">Transmembrane helix</keyword>